<evidence type="ECO:0000313" key="1">
    <source>
        <dbReference type="EMBL" id="SGY91867.1"/>
    </source>
</evidence>
<name>A0A090IFQ0_9GAMM</name>
<dbReference type="Proteomes" id="UP000183794">
    <property type="component" value="Unassembled WGS sequence"/>
</dbReference>
<dbReference type="InterPro" id="IPR013766">
    <property type="entry name" value="Thioredoxin_domain"/>
</dbReference>
<dbReference type="AlphaFoldDB" id="A0A090IFQ0"/>
<dbReference type="HOGENOM" id="CLU_110659_2_0_6"/>
<gene>
    <name evidence="1" type="ORF">NVI5450_1295</name>
</gene>
<dbReference type="PROSITE" id="PS51352">
    <property type="entry name" value="THIOREDOXIN_2"/>
    <property type="match status" value="1"/>
</dbReference>
<accession>A0A090IFQ0</accession>
<protein>
    <submittedName>
        <fullName evidence="1">Uncharacterized protein</fullName>
    </submittedName>
</protein>
<dbReference type="Gene3D" id="3.40.30.10">
    <property type="entry name" value="Glutaredoxin"/>
    <property type="match status" value="1"/>
</dbReference>
<dbReference type="KEGG" id="mvs:MVIS_1729"/>
<dbReference type="SUPFAM" id="SSF52833">
    <property type="entry name" value="Thioredoxin-like"/>
    <property type="match status" value="1"/>
</dbReference>
<dbReference type="PATRIC" id="fig|80854.5.peg.1842"/>
<dbReference type="InterPro" id="IPR036249">
    <property type="entry name" value="Thioredoxin-like_sf"/>
</dbReference>
<dbReference type="RefSeq" id="WP_052678293.1">
    <property type="nucleotide sequence ID" value="NZ_CAWRBC010000122.1"/>
</dbReference>
<evidence type="ECO:0000313" key="2">
    <source>
        <dbReference type="Proteomes" id="UP000183794"/>
    </source>
</evidence>
<dbReference type="Pfam" id="PF13899">
    <property type="entry name" value="Thioredoxin_7"/>
    <property type="match status" value="1"/>
</dbReference>
<dbReference type="OrthoDB" id="195735at2"/>
<sequence>MKNLIIALTLIVSLDAFAFNGKPYNQNYDPQRDPFSDFKLALQDASPDNKLILIVLGGDWCSWCHRLGSFIKKNESIKKNLEDTFVVMKLNVSEENSNQKFLSYLPEPKGYPYFVIIDSEGKVVGDQNTGGLEQGGSYSSTEFAGFISKWSKANK</sequence>
<reference evidence="1 2" key="1">
    <citation type="submission" date="2016-11" db="EMBL/GenBank/DDBJ databases">
        <authorList>
            <person name="Jaros S."/>
            <person name="Januszkiewicz K."/>
            <person name="Wedrychowicz H."/>
        </authorList>
    </citation>
    <scope>NUCLEOTIDE SEQUENCE [LARGE SCALE GENOMIC DNA]</scope>
    <source>
        <strain evidence="1">NVI 5450</strain>
    </source>
</reference>
<organism evidence="1 2">
    <name type="scientific">Moritella viscosa</name>
    <dbReference type="NCBI Taxonomy" id="80854"/>
    <lineage>
        <taxon>Bacteria</taxon>
        <taxon>Pseudomonadati</taxon>
        <taxon>Pseudomonadota</taxon>
        <taxon>Gammaproteobacteria</taxon>
        <taxon>Alteromonadales</taxon>
        <taxon>Moritellaceae</taxon>
        <taxon>Moritella</taxon>
    </lineage>
</organism>
<dbReference type="STRING" id="80854.MVIS_1729"/>
<dbReference type="EMBL" id="FPLD01000042">
    <property type="protein sequence ID" value="SGY91867.1"/>
    <property type="molecule type" value="Genomic_DNA"/>
</dbReference>
<proteinExistence type="predicted"/>